<dbReference type="InterPro" id="IPR043502">
    <property type="entry name" value="DNA/RNA_pol_sf"/>
</dbReference>
<evidence type="ECO:0000259" key="2">
    <source>
        <dbReference type="Pfam" id="PF07727"/>
    </source>
</evidence>
<gene>
    <name evidence="3" type="ORF">Tco_0681890</name>
</gene>
<evidence type="ECO:0000313" key="3">
    <source>
        <dbReference type="EMBL" id="GJS67326.1"/>
    </source>
</evidence>
<dbReference type="EMBL" id="BQNB010009709">
    <property type="protein sequence ID" value="GJS67326.1"/>
    <property type="molecule type" value="Genomic_DNA"/>
</dbReference>
<dbReference type="PANTHER" id="PTHR11439:SF511">
    <property type="match status" value="1"/>
</dbReference>
<keyword evidence="4" id="KW-1185">Reference proteome</keyword>
<name>A0ABQ4XQI3_9ASTR</name>
<dbReference type="Proteomes" id="UP001151760">
    <property type="component" value="Unassembled WGS sequence"/>
</dbReference>
<evidence type="ECO:0000256" key="1">
    <source>
        <dbReference type="SAM" id="MobiDB-lite"/>
    </source>
</evidence>
<proteinExistence type="predicted"/>
<protein>
    <submittedName>
        <fullName evidence="3">Ribonuclease H-like domain-containing protein</fullName>
    </submittedName>
</protein>
<organism evidence="3 4">
    <name type="scientific">Tanacetum coccineum</name>
    <dbReference type="NCBI Taxonomy" id="301880"/>
    <lineage>
        <taxon>Eukaryota</taxon>
        <taxon>Viridiplantae</taxon>
        <taxon>Streptophyta</taxon>
        <taxon>Embryophyta</taxon>
        <taxon>Tracheophyta</taxon>
        <taxon>Spermatophyta</taxon>
        <taxon>Magnoliopsida</taxon>
        <taxon>eudicotyledons</taxon>
        <taxon>Gunneridae</taxon>
        <taxon>Pentapetalae</taxon>
        <taxon>asterids</taxon>
        <taxon>campanulids</taxon>
        <taxon>Asterales</taxon>
        <taxon>Asteraceae</taxon>
        <taxon>Asteroideae</taxon>
        <taxon>Anthemideae</taxon>
        <taxon>Anthemidinae</taxon>
        <taxon>Tanacetum</taxon>
    </lineage>
</organism>
<dbReference type="Pfam" id="PF07727">
    <property type="entry name" value="RVT_2"/>
    <property type="match status" value="1"/>
</dbReference>
<sequence>MMMGRVNFTTNDEGNVFPCSKSTQASDDSGDEIATSMGENTSSEGTVPSSSGLNAQNLPENISQVQPKLRRSDRNVKVPAKFNDYVVGSSMKYGLEKYVSYSNLSKHNYYFSTTLNKSTEPTAYYESTGAIDRYKARQVANGFSERKGFNYMETLSKFDYSLFTKKSDKVFIALLVYVDDIMITGNNLAEIEKFKIFFKSKFQIKDLGKLKYFLGIEVLDNKEGICLSRRKYCLELLHEYGLLAAKHVDTPLPENTTLNHIESDEDHLLDNIGNYQKLVGKLIYLTNTRPDISYVVHCLSQYMHAPLVSHLDAALRVLRYLKGSPWSGIQINKSGNLKLRAYADSDWARCPARQEKAEYRSMASATCEIDVHLVREKVANGVIKTKKIYTTQQIANVLTKALDFEQHKILCDKLGMLDMFKVEKLKGRC</sequence>
<dbReference type="InterPro" id="IPR013103">
    <property type="entry name" value="RVT_2"/>
</dbReference>
<evidence type="ECO:0000313" key="4">
    <source>
        <dbReference type="Proteomes" id="UP001151760"/>
    </source>
</evidence>
<dbReference type="SUPFAM" id="SSF56672">
    <property type="entry name" value="DNA/RNA polymerases"/>
    <property type="match status" value="1"/>
</dbReference>
<reference evidence="3" key="1">
    <citation type="journal article" date="2022" name="Int. J. Mol. Sci.">
        <title>Draft Genome of Tanacetum Coccineum: Genomic Comparison of Closely Related Tanacetum-Family Plants.</title>
        <authorList>
            <person name="Yamashiro T."/>
            <person name="Shiraishi A."/>
            <person name="Nakayama K."/>
            <person name="Satake H."/>
        </authorList>
    </citation>
    <scope>NUCLEOTIDE SEQUENCE</scope>
</reference>
<feature type="compositionally biased region" description="Polar residues" evidence="1">
    <location>
        <begin position="37"/>
        <end position="66"/>
    </location>
</feature>
<feature type="domain" description="Reverse transcriptase Ty1/copia-type" evidence="2">
    <location>
        <begin position="161"/>
        <end position="252"/>
    </location>
</feature>
<feature type="region of interest" description="Disordered" evidence="1">
    <location>
        <begin position="1"/>
        <end position="72"/>
    </location>
</feature>
<accession>A0ABQ4XQI3</accession>
<reference evidence="3" key="2">
    <citation type="submission" date="2022-01" db="EMBL/GenBank/DDBJ databases">
        <authorList>
            <person name="Yamashiro T."/>
            <person name="Shiraishi A."/>
            <person name="Satake H."/>
            <person name="Nakayama K."/>
        </authorList>
    </citation>
    <scope>NUCLEOTIDE SEQUENCE</scope>
</reference>
<dbReference type="PANTHER" id="PTHR11439">
    <property type="entry name" value="GAG-POL-RELATED RETROTRANSPOSON"/>
    <property type="match status" value="1"/>
</dbReference>
<comment type="caution">
    <text evidence="3">The sequence shown here is derived from an EMBL/GenBank/DDBJ whole genome shotgun (WGS) entry which is preliminary data.</text>
</comment>